<evidence type="ECO:0000256" key="3">
    <source>
        <dbReference type="ARBA" id="ARBA00022448"/>
    </source>
</evidence>
<dbReference type="AlphaFoldDB" id="A0A3N4MFC7"/>
<dbReference type="InParanoid" id="A0A3N4MFC7"/>
<keyword evidence="4" id="KW-0812">Transmembrane</keyword>
<dbReference type="GO" id="GO:0030003">
    <property type="term" value="P:intracellular monoatomic cation homeostasis"/>
    <property type="evidence" value="ECO:0007669"/>
    <property type="project" value="UniProtKB-ARBA"/>
</dbReference>
<dbReference type="InterPro" id="IPR002524">
    <property type="entry name" value="Cation_efflux"/>
</dbReference>
<protein>
    <recommendedName>
        <fullName evidence="9">Cation efflux protein transmembrane domain-containing protein</fullName>
    </recommendedName>
</protein>
<dbReference type="NCBIfam" id="TIGR01297">
    <property type="entry name" value="CDF"/>
    <property type="match status" value="1"/>
</dbReference>
<dbReference type="InterPro" id="IPR050291">
    <property type="entry name" value="CDF_Transporter"/>
</dbReference>
<dbReference type="Gene3D" id="1.20.1510.10">
    <property type="entry name" value="Cation efflux protein transmembrane domain"/>
    <property type="match status" value="1"/>
</dbReference>
<feature type="domain" description="Cation efflux protein transmembrane" evidence="9">
    <location>
        <begin position="1"/>
        <end position="211"/>
    </location>
</feature>
<dbReference type="OrthoDB" id="435980at2759"/>
<proteinExistence type="inferred from homology"/>
<evidence type="ECO:0000256" key="1">
    <source>
        <dbReference type="ARBA" id="ARBA00004141"/>
    </source>
</evidence>
<dbReference type="InterPro" id="IPR027469">
    <property type="entry name" value="Cation_efflux_TMD_sf"/>
</dbReference>
<organism evidence="10 11">
    <name type="scientific">Terfezia boudieri ATCC MYA-4762</name>
    <dbReference type="NCBI Taxonomy" id="1051890"/>
    <lineage>
        <taxon>Eukaryota</taxon>
        <taxon>Fungi</taxon>
        <taxon>Dikarya</taxon>
        <taxon>Ascomycota</taxon>
        <taxon>Pezizomycotina</taxon>
        <taxon>Pezizomycetes</taxon>
        <taxon>Pezizales</taxon>
        <taxon>Pezizaceae</taxon>
        <taxon>Terfezia</taxon>
    </lineage>
</organism>
<keyword evidence="11" id="KW-1185">Reference proteome</keyword>
<dbReference type="InterPro" id="IPR058533">
    <property type="entry name" value="Cation_efflux_TM"/>
</dbReference>
<dbReference type="SUPFAM" id="SSF161111">
    <property type="entry name" value="Cation efflux protein transmembrane domain-like"/>
    <property type="match status" value="1"/>
</dbReference>
<dbReference type="Pfam" id="PF01545">
    <property type="entry name" value="Cation_efflux"/>
    <property type="match status" value="1"/>
</dbReference>
<dbReference type="STRING" id="1051890.A0A3N4MFC7"/>
<dbReference type="EMBL" id="ML121531">
    <property type="protein sequence ID" value="RPB27705.1"/>
    <property type="molecule type" value="Genomic_DNA"/>
</dbReference>
<comment type="subcellular location">
    <subcellularLocation>
        <location evidence="1">Membrane</location>
        <topology evidence="1">Multi-pass membrane protein</topology>
    </subcellularLocation>
</comment>
<feature type="region of interest" description="Disordered" evidence="8">
    <location>
        <begin position="304"/>
        <end position="342"/>
    </location>
</feature>
<evidence type="ECO:0000256" key="5">
    <source>
        <dbReference type="ARBA" id="ARBA00022989"/>
    </source>
</evidence>
<accession>A0A3N4MFC7</accession>
<dbReference type="PANTHER" id="PTHR43840">
    <property type="entry name" value="MITOCHONDRIAL METAL TRANSPORTER 1-RELATED"/>
    <property type="match status" value="1"/>
</dbReference>
<dbReference type="SUPFAM" id="SSF160240">
    <property type="entry name" value="Cation efflux protein cytoplasmic domain-like"/>
    <property type="match status" value="1"/>
</dbReference>
<dbReference type="GO" id="GO:0005739">
    <property type="term" value="C:mitochondrion"/>
    <property type="evidence" value="ECO:0007669"/>
    <property type="project" value="UniProtKB-ARBA"/>
</dbReference>
<keyword evidence="7" id="KW-0472">Membrane</keyword>
<dbReference type="Gene3D" id="3.30.70.1350">
    <property type="entry name" value="Cation efflux protein, cytoplasmic domain"/>
    <property type="match status" value="1"/>
</dbReference>
<evidence type="ECO:0000256" key="2">
    <source>
        <dbReference type="ARBA" id="ARBA00008873"/>
    </source>
</evidence>
<dbReference type="GO" id="GO:0016020">
    <property type="term" value="C:membrane"/>
    <property type="evidence" value="ECO:0007669"/>
    <property type="project" value="UniProtKB-SubCell"/>
</dbReference>
<feature type="compositionally biased region" description="Basic and acidic residues" evidence="8">
    <location>
        <begin position="314"/>
        <end position="342"/>
    </location>
</feature>
<evidence type="ECO:0000256" key="7">
    <source>
        <dbReference type="ARBA" id="ARBA00023136"/>
    </source>
</evidence>
<evidence type="ECO:0000313" key="11">
    <source>
        <dbReference type="Proteomes" id="UP000267821"/>
    </source>
</evidence>
<name>A0A3N4MFC7_9PEZI</name>
<evidence type="ECO:0000256" key="4">
    <source>
        <dbReference type="ARBA" id="ARBA00022692"/>
    </source>
</evidence>
<evidence type="ECO:0000313" key="10">
    <source>
        <dbReference type="EMBL" id="RPB27705.1"/>
    </source>
</evidence>
<dbReference type="PANTHER" id="PTHR43840:SF15">
    <property type="entry name" value="MITOCHONDRIAL METAL TRANSPORTER 1-RELATED"/>
    <property type="match status" value="1"/>
</dbReference>
<dbReference type="FunFam" id="1.20.1510.10:FF:000013">
    <property type="entry name" value="Cation efflux family protein"/>
    <property type="match status" value="1"/>
</dbReference>
<keyword evidence="6" id="KW-0406">Ion transport</keyword>
<sequence length="342" mass="36818">MAISKGLGGWYFHSQALVADAFHSLTDLVSDFLTLSTVALALKKPSERFPNGYGKIESLGSLGVSGLLLAGGLAMGYNAVLHLYAEFFLENAAEFLAHAHSHGHGHSHSHSHTDLGPNVNAAWLALGSIFVKEWLYRATMKIAVERKSSVLASNAVHHRIDSLTSIVALCAIGGSHLLHNATWLDPVGGLLVSALVVNAGYGNTKVALLELADVGLDGEVRDSIKEVLGNAGIGGVMDVSGVKSGQNYLVEVTVEVDPSKTLRETMQFEERIREVLASPDGRAKVRGVKRVKIRFVEMGTGVGPSEFLEAETGDELREEAKENRHSHSHDDHEHCHEDKKAL</sequence>
<evidence type="ECO:0000256" key="6">
    <source>
        <dbReference type="ARBA" id="ARBA00023065"/>
    </source>
</evidence>
<keyword evidence="3" id="KW-0813">Transport</keyword>
<evidence type="ECO:0000259" key="9">
    <source>
        <dbReference type="Pfam" id="PF01545"/>
    </source>
</evidence>
<dbReference type="GO" id="GO:0098771">
    <property type="term" value="P:inorganic ion homeostasis"/>
    <property type="evidence" value="ECO:0007669"/>
    <property type="project" value="UniProtKB-ARBA"/>
</dbReference>
<keyword evidence="5" id="KW-1133">Transmembrane helix</keyword>
<dbReference type="GO" id="GO:0008324">
    <property type="term" value="F:monoatomic cation transmembrane transporter activity"/>
    <property type="evidence" value="ECO:0007669"/>
    <property type="project" value="InterPro"/>
</dbReference>
<gene>
    <name evidence="10" type="ORF">L211DRAFT_779331</name>
</gene>
<evidence type="ECO:0000256" key="8">
    <source>
        <dbReference type="SAM" id="MobiDB-lite"/>
    </source>
</evidence>
<dbReference type="Proteomes" id="UP000267821">
    <property type="component" value="Unassembled WGS sequence"/>
</dbReference>
<comment type="similarity">
    <text evidence="2">Belongs to the cation diffusion facilitator (CDF) transporter (TC 2.A.4) family. SLC30A subfamily.</text>
</comment>
<dbReference type="FunCoup" id="A0A3N4MFC7">
    <property type="interactions" value="72"/>
</dbReference>
<dbReference type="InterPro" id="IPR036837">
    <property type="entry name" value="Cation_efflux_CTD_sf"/>
</dbReference>
<reference evidence="10 11" key="1">
    <citation type="journal article" date="2018" name="Nat. Ecol. Evol.">
        <title>Pezizomycetes genomes reveal the molecular basis of ectomycorrhizal truffle lifestyle.</title>
        <authorList>
            <person name="Murat C."/>
            <person name="Payen T."/>
            <person name="Noel B."/>
            <person name="Kuo A."/>
            <person name="Morin E."/>
            <person name="Chen J."/>
            <person name="Kohler A."/>
            <person name="Krizsan K."/>
            <person name="Balestrini R."/>
            <person name="Da Silva C."/>
            <person name="Montanini B."/>
            <person name="Hainaut M."/>
            <person name="Levati E."/>
            <person name="Barry K.W."/>
            <person name="Belfiori B."/>
            <person name="Cichocki N."/>
            <person name="Clum A."/>
            <person name="Dockter R.B."/>
            <person name="Fauchery L."/>
            <person name="Guy J."/>
            <person name="Iotti M."/>
            <person name="Le Tacon F."/>
            <person name="Lindquist E.A."/>
            <person name="Lipzen A."/>
            <person name="Malagnac F."/>
            <person name="Mello A."/>
            <person name="Molinier V."/>
            <person name="Miyauchi S."/>
            <person name="Poulain J."/>
            <person name="Riccioni C."/>
            <person name="Rubini A."/>
            <person name="Sitrit Y."/>
            <person name="Splivallo R."/>
            <person name="Traeger S."/>
            <person name="Wang M."/>
            <person name="Zifcakova L."/>
            <person name="Wipf D."/>
            <person name="Zambonelli A."/>
            <person name="Paolocci F."/>
            <person name="Nowrousian M."/>
            <person name="Ottonello S."/>
            <person name="Baldrian P."/>
            <person name="Spatafora J.W."/>
            <person name="Henrissat B."/>
            <person name="Nagy L.G."/>
            <person name="Aury J.M."/>
            <person name="Wincker P."/>
            <person name="Grigoriev I.V."/>
            <person name="Bonfante P."/>
            <person name="Martin F.M."/>
        </authorList>
    </citation>
    <scope>NUCLEOTIDE SEQUENCE [LARGE SCALE GENOMIC DNA]</scope>
    <source>
        <strain evidence="10 11">ATCC MYA-4762</strain>
    </source>
</reference>